<protein>
    <submittedName>
        <fullName evidence="1">Uncharacterized protein</fullName>
    </submittedName>
</protein>
<dbReference type="Proteomes" id="UP001142055">
    <property type="component" value="Chromosome 2"/>
</dbReference>
<comment type="caution">
    <text evidence="1">The sequence shown here is derived from an EMBL/GenBank/DDBJ whole genome shotgun (WGS) entry which is preliminary data.</text>
</comment>
<dbReference type="AlphaFoldDB" id="A0A9Q0RLL4"/>
<evidence type="ECO:0000313" key="1">
    <source>
        <dbReference type="EMBL" id="KAJ6218841.1"/>
    </source>
</evidence>
<reference evidence="1" key="1">
    <citation type="submission" date="2022-12" db="EMBL/GenBank/DDBJ databases">
        <title>Genome assemblies of Blomia tropicalis.</title>
        <authorList>
            <person name="Cui Y."/>
        </authorList>
    </citation>
    <scope>NUCLEOTIDE SEQUENCE</scope>
    <source>
        <tissue evidence="1">Adult mites</tissue>
    </source>
</reference>
<gene>
    <name evidence="1" type="ORF">RDWZM_004653</name>
</gene>
<feature type="non-terminal residue" evidence="1">
    <location>
        <position position="1"/>
    </location>
</feature>
<accession>A0A9Q0RLL4</accession>
<feature type="non-terminal residue" evidence="1">
    <location>
        <position position="72"/>
    </location>
</feature>
<proteinExistence type="predicted"/>
<dbReference type="EMBL" id="JAPWDV010000002">
    <property type="protein sequence ID" value="KAJ6218841.1"/>
    <property type="molecule type" value="Genomic_DNA"/>
</dbReference>
<keyword evidence="2" id="KW-1185">Reference proteome</keyword>
<name>A0A9Q0RLL4_BLOTA</name>
<evidence type="ECO:0000313" key="2">
    <source>
        <dbReference type="Proteomes" id="UP001142055"/>
    </source>
</evidence>
<sequence>ACRIYSSRSFTRSNGHNCIVYCTCPCRACLLSKRIDCSMNEANDTFGLTFDRHPLENRRRRQPWPSISIIKH</sequence>
<organism evidence="1 2">
    <name type="scientific">Blomia tropicalis</name>
    <name type="common">Mite</name>
    <dbReference type="NCBI Taxonomy" id="40697"/>
    <lineage>
        <taxon>Eukaryota</taxon>
        <taxon>Metazoa</taxon>
        <taxon>Ecdysozoa</taxon>
        <taxon>Arthropoda</taxon>
        <taxon>Chelicerata</taxon>
        <taxon>Arachnida</taxon>
        <taxon>Acari</taxon>
        <taxon>Acariformes</taxon>
        <taxon>Sarcoptiformes</taxon>
        <taxon>Astigmata</taxon>
        <taxon>Glycyphagoidea</taxon>
        <taxon>Echimyopodidae</taxon>
        <taxon>Blomia</taxon>
    </lineage>
</organism>